<evidence type="ECO:0000313" key="15">
    <source>
        <dbReference type="Proteomes" id="UP000248536"/>
    </source>
</evidence>
<proteinExistence type="inferred from homology"/>
<evidence type="ECO:0000259" key="12">
    <source>
        <dbReference type="Pfam" id="PF00593"/>
    </source>
</evidence>
<evidence type="ECO:0000256" key="11">
    <source>
        <dbReference type="SAM" id="SignalP"/>
    </source>
</evidence>
<reference evidence="14 15" key="1">
    <citation type="submission" date="2018-06" db="EMBL/GenBank/DDBJ databases">
        <title>Spongiibacterium sp. HME9304 Genome sequencing and assembly.</title>
        <authorList>
            <person name="Kang H."/>
            <person name="Kim H."/>
            <person name="Joh K."/>
        </authorList>
    </citation>
    <scope>NUCLEOTIDE SEQUENCE [LARGE SCALE GENOMIC DNA]</scope>
    <source>
        <strain evidence="14 15">HME9304</strain>
    </source>
</reference>
<organism evidence="14 15">
    <name type="scientific">Flagellimonas maritima</name>
    <dbReference type="NCBI Taxonomy" id="1383885"/>
    <lineage>
        <taxon>Bacteria</taxon>
        <taxon>Pseudomonadati</taxon>
        <taxon>Bacteroidota</taxon>
        <taxon>Flavobacteriia</taxon>
        <taxon>Flavobacteriales</taxon>
        <taxon>Flavobacteriaceae</taxon>
        <taxon>Flagellimonas</taxon>
    </lineage>
</organism>
<dbReference type="Gene3D" id="2.170.130.10">
    <property type="entry name" value="TonB-dependent receptor, plug domain"/>
    <property type="match status" value="1"/>
</dbReference>
<dbReference type="Gene3D" id="2.60.40.1120">
    <property type="entry name" value="Carboxypeptidase-like, regulatory domain"/>
    <property type="match status" value="1"/>
</dbReference>
<gene>
    <name evidence="14" type="ORF">HME9304_01963</name>
</gene>
<feature type="region of interest" description="Disordered" evidence="10">
    <location>
        <begin position="804"/>
        <end position="826"/>
    </location>
</feature>
<dbReference type="InterPro" id="IPR008969">
    <property type="entry name" value="CarboxyPept-like_regulatory"/>
</dbReference>
<evidence type="ECO:0000256" key="7">
    <source>
        <dbReference type="ARBA" id="ARBA00023237"/>
    </source>
</evidence>
<comment type="similarity">
    <text evidence="8 9">Belongs to the TonB-dependent receptor family.</text>
</comment>
<keyword evidence="3 8" id="KW-1134">Transmembrane beta strand</keyword>
<sequence>MRHLLTSQKVRLMTFCAMLFMILLSAQSQKTIVGTVLDADGQIPLPGASIIEKGTMNGTSTDFDGKFTLTLTGNSNTILVSYIGYQKKEVPVSDGDMTISLVIDASSLDEVVVVGYGTVKKSDVVGAVGSVEIEEATAIPTTNVAEMIRGRAAGVQVNLADARPGGNSDIVIRGKVSLEGNDPLIIVDGVPYDNINDVVADDIVSMEILKDASSQAIYGARAANGVILITTRRGKEGKFEVSLHTFATIQRLTRNFDIFTGPEYTQLRREAFRTDNENEYLDDTTIFEPFELEAIENQNYVDWEDLVIRDAMINNHTLSVSGGGENTKIYTSLNYYNQDGIIPTSGFKRGTFRLNVDQKVTDKFSLQVNVNIQKSEQNLETGNLDVITISPLAKPFDEEGNLIREPLGDGKLTVNPLWNIREADNDILINLRDLNLVANYQFTPNLSARVNAFSRVRDGSQGIYRSTTHPNGDGDIRGIATLGTTNYEEFQIENIIDYSPNLGNKHRLELTGLHSVNQRKDLETEITKSGFANDNLGYNGKADLIRSTTRDVSRRRLVSFMGRARYGFLDRYLLTLTMRADGSSVFAENEKYGYFPAVGLAWKIHEEGFLRDSKLINQLKLRSTYGSTGNDGVNPSESLGIADDLPYVFGGNTIGGFAPLNRLPNPNLKWETVTTFNVGLDFSLFNRVIDGTFEYYNKTTSDFLLDRILAGTSGFGVTRFNIGEVQNRGFEATINTNIINKQDVQWSIGVIWSTNENEVVSLAGERDQDGNLIDFESQNLFIGESIDNINQFVFDGIWQEEDDIENSAQPEARPGEPRVQDLNDDGEITDEDRVLIDQNPDWFATFNTNFRYKGFDLFADVFVVEGATNINPYFADGNLGAALQGGNNGIAVDYYLPEDRSNQFIRPSTTTPSFLRALAVDDASYIRLRTITLGYNLSPKFVSTIGMQRLRFYVTGTNLITITDYKSYSPENNPGQFPDAKGITLGVQLGF</sequence>
<feature type="domain" description="TonB-dependent receptor-like beta-barrel" evidence="12">
    <location>
        <begin position="426"/>
        <end position="958"/>
    </location>
</feature>
<evidence type="ECO:0000313" key="14">
    <source>
        <dbReference type="EMBL" id="AWX44957.1"/>
    </source>
</evidence>
<keyword evidence="7 8" id="KW-0998">Cell outer membrane</keyword>
<keyword evidence="4 8" id="KW-0812">Transmembrane</keyword>
<dbReference type="InterPro" id="IPR000531">
    <property type="entry name" value="Beta-barrel_TonB"/>
</dbReference>
<feature type="chain" id="PRO_5016369564" evidence="11">
    <location>
        <begin position="27"/>
        <end position="991"/>
    </location>
</feature>
<feature type="signal peptide" evidence="11">
    <location>
        <begin position="1"/>
        <end position="26"/>
    </location>
</feature>
<dbReference type="KEGG" id="spon:HME9304_01963"/>
<dbReference type="InterPro" id="IPR012910">
    <property type="entry name" value="Plug_dom"/>
</dbReference>
<dbReference type="SUPFAM" id="SSF49464">
    <property type="entry name" value="Carboxypeptidase regulatory domain-like"/>
    <property type="match status" value="1"/>
</dbReference>
<evidence type="ECO:0000256" key="8">
    <source>
        <dbReference type="PROSITE-ProRule" id="PRU01360"/>
    </source>
</evidence>
<keyword evidence="11" id="KW-0732">Signal</keyword>
<keyword evidence="2 8" id="KW-0813">Transport</keyword>
<evidence type="ECO:0000256" key="2">
    <source>
        <dbReference type="ARBA" id="ARBA00022448"/>
    </source>
</evidence>
<evidence type="ECO:0000256" key="10">
    <source>
        <dbReference type="SAM" id="MobiDB-lite"/>
    </source>
</evidence>
<protein>
    <submittedName>
        <fullName evidence="14">TonB-dependent receptor SusC</fullName>
    </submittedName>
</protein>
<dbReference type="InterPro" id="IPR023997">
    <property type="entry name" value="TonB-dep_OMP_SusC/RagA_CS"/>
</dbReference>
<dbReference type="InterPro" id="IPR037066">
    <property type="entry name" value="Plug_dom_sf"/>
</dbReference>
<evidence type="ECO:0000256" key="9">
    <source>
        <dbReference type="RuleBase" id="RU003357"/>
    </source>
</evidence>
<feature type="domain" description="TonB-dependent receptor plug" evidence="13">
    <location>
        <begin position="121"/>
        <end position="226"/>
    </location>
</feature>
<dbReference type="EMBL" id="CP030104">
    <property type="protein sequence ID" value="AWX44957.1"/>
    <property type="molecule type" value="Genomic_DNA"/>
</dbReference>
<evidence type="ECO:0000256" key="6">
    <source>
        <dbReference type="ARBA" id="ARBA00023136"/>
    </source>
</evidence>
<dbReference type="SUPFAM" id="SSF56935">
    <property type="entry name" value="Porins"/>
    <property type="match status" value="1"/>
</dbReference>
<evidence type="ECO:0000256" key="4">
    <source>
        <dbReference type="ARBA" id="ARBA00022692"/>
    </source>
</evidence>
<evidence type="ECO:0000256" key="3">
    <source>
        <dbReference type="ARBA" id="ARBA00022452"/>
    </source>
</evidence>
<keyword evidence="5 9" id="KW-0798">TonB box</keyword>
<dbReference type="Pfam" id="PF00593">
    <property type="entry name" value="TonB_dep_Rec_b-barrel"/>
    <property type="match status" value="1"/>
</dbReference>
<dbReference type="NCBIfam" id="TIGR04057">
    <property type="entry name" value="SusC_RagA_signa"/>
    <property type="match status" value="1"/>
</dbReference>
<dbReference type="InterPro" id="IPR036942">
    <property type="entry name" value="Beta-barrel_TonB_sf"/>
</dbReference>
<dbReference type="Pfam" id="PF07715">
    <property type="entry name" value="Plug"/>
    <property type="match status" value="1"/>
</dbReference>
<keyword evidence="6 8" id="KW-0472">Membrane</keyword>
<dbReference type="AlphaFoldDB" id="A0A2Z4LUJ1"/>
<comment type="subcellular location">
    <subcellularLocation>
        <location evidence="1 8">Cell outer membrane</location>
        <topology evidence="1 8">Multi-pass membrane protein</topology>
    </subcellularLocation>
</comment>
<keyword evidence="15" id="KW-1185">Reference proteome</keyword>
<dbReference type="InterPro" id="IPR039426">
    <property type="entry name" value="TonB-dep_rcpt-like"/>
</dbReference>
<dbReference type="InterPro" id="IPR023996">
    <property type="entry name" value="TonB-dep_OMP_SusC/RagA"/>
</dbReference>
<dbReference type="NCBIfam" id="TIGR04056">
    <property type="entry name" value="OMP_RagA_SusC"/>
    <property type="match status" value="1"/>
</dbReference>
<dbReference type="GO" id="GO:0009279">
    <property type="term" value="C:cell outer membrane"/>
    <property type="evidence" value="ECO:0007669"/>
    <property type="project" value="UniProtKB-SubCell"/>
</dbReference>
<dbReference type="Proteomes" id="UP000248536">
    <property type="component" value="Chromosome"/>
</dbReference>
<evidence type="ECO:0000256" key="5">
    <source>
        <dbReference type="ARBA" id="ARBA00023077"/>
    </source>
</evidence>
<evidence type="ECO:0000259" key="13">
    <source>
        <dbReference type="Pfam" id="PF07715"/>
    </source>
</evidence>
<accession>A0A2Z4LUJ1</accession>
<dbReference type="Gene3D" id="2.40.170.20">
    <property type="entry name" value="TonB-dependent receptor, beta-barrel domain"/>
    <property type="match status" value="1"/>
</dbReference>
<keyword evidence="14" id="KW-0675">Receptor</keyword>
<dbReference type="PROSITE" id="PS52016">
    <property type="entry name" value="TONB_DEPENDENT_REC_3"/>
    <property type="match status" value="1"/>
</dbReference>
<dbReference type="Pfam" id="PF13715">
    <property type="entry name" value="CarbopepD_reg_2"/>
    <property type="match status" value="1"/>
</dbReference>
<name>A0A2Z4LUJ1_9FLAO</name>
<evidence type="ECO:0000256" key="1">
    <source>
        <dbReference type="ARBA" id="ARBA00004571"/>
    </source>
</evidence>